<keyword evidence="3" id="KW-0963">Cytoplasm</keyword>
<dbReference type="EMBL" id="JAOTOJ010000003">
    <property type="protein sequence ID" value="KAK9404364.1"/>
    <property type="molecule type" value="Genomic_DNA"/>
</dbReference>
<evidence type="ECO:0000313" key="7">
    <source>
        <dbReference type="EMBL" id="KAK9404364.1"/>
    </source>
</evidence>
<organism evidence="7 8">
    <name type="scientific">Crotalus adamanteus</name>
    <name type="common">Eastern diamondback rattlesnake</name>
    <dbReference type="NCBI Taxonomy" id="8729"/>
    <lineage>
        <taxon>Eukaryota</taxon>
        <taxon>Metazoa</taxon>
        <taxon>Chordata</taxon>
        <taxon>Craniata</taxon>
        <taxon>Vertebrata</taxon>
        <taxon>Euteleostomi</taxon>
        <taxon>Lepidosauria</taxon>
        <taxon>Squamata</taxon>
        <taxon>Bifurcata</taxon>
        <taxon>Unidentata</taxon>
        <taxon>Episquamata</taxon>
        <taxon>Toxicofera</taxon>
        <taxon>Serpentes</taxon>
        <taxon>Colubroidea</taxon>
        <taxon>Viperidae</taxon>
        <taxon>Crotalinae</taxon>
        <taxon>Crotalus</taxon>
    </lineage>
</organism>
<keyword evidence="4" id="KW-0206">Cytoskeleton</keyword>
<evidence type="ECO:0000256" key="2">
    <source>
        <dbReference type="ARBA" id="ARBA00004245"/>
    </source>
</evidence>
<dbReference type="Pfam" id="PF14886">
    <property type="entry name" value="FAM183"/>
    <property type="match status" value="1"/>
</dbReference>
<gene>
    <name evidence="7" type="ORF">NXF25_009191</name>
</gene>
<keyword evidence="8" id="KW-1185">Reference proteome</keyword>
<dbReference type="GO" id="GO:0097546">
    <property type="term" value="C:ciliary base"/>
    <property type="evidence" value="ECO:0007669"/>
    <property type="project" value="TreeGrafter"/>
</dbReference>
<evidence type="ECO:0000256" key="5">
    <source>
        <dbReference type="ARBA" id="ARBA00023273"/>
    </source>
</evidence>
<evidence type="ECO:0000313" key="8">
    <source>
        <dbReference type="Proteomes" id="UP001474421"/>
    </source>
</evidence>
<evidence type="ECO:0000256" key="1">
    <source>
        <dbReference type="ARBA" id="ARBA00004138"/>
    </source>
</evidence>
<keyword evidence="5" id="KW-0966">Cell projection</keyword>
<name>A0AAW1BQH0_CROAD</name>
<dbReference type="PANTHER" id="PTHR33865">
    <property type="entry name" value="PROTEIN FAM183B"/>
    <property type="match status" value="1"/>
</dbReference>
<dbReference type="PANTHER" id="PTHR33865:SF3">
    <property type="entry name" value="PROTEIN FAM183B"/>
    <property type="match status" value="1"/>
</dbReference>
<sequence length="136" mass="15682">MAVAKGGVKEPLDPVSQNKIFCETVRKELRCQRLHTEYALNPLMKVHALTGKPASWHDNLEEPADAKFLNIIHHAVLEPPKKYTEPQTESQEIGWFSTPLISINRNDNRLHFPSRSTEISRYMDAMWRLKAMTKSK</sequence>
<dbReference type="InterPro" id="IPR029214">
    <property type="entry name" value="CFAP144"/>
</dbReference>
<protein>
    <recommendedName>
        <fullName evidence="9">Protein FAM183A</fullName>
    </recommendedName>
</protein>
<accession>A0AAW1BQH0</accession>
<proteinExistence type="inferred from homology"/>
<comment type="similarity">
    <text evidence="6">Belongs to the CFAP144 family.</text>
</comment>
<evidence type="ECO:0000256" key="4">
    <source>
        <dbReference type="ARBA" id="ARBA00023212"/>
    </source>
</evidence>
<comment type="subcellular location">
    <subcellularLocation>
        <location evidence="1">Cell projection</location>
        <location evidence="1">Cilium</location>
    </subcellularLocation>
    <subcellularLocation>
        <location evidence="2">Cytoplasm</location>
        <location evidence="2">Cytoskeleton</location>
    </subcellularLocation>
</comment>
<evidence type="ECO:0008006" key="9">
    <source>
        <dbReference type="Google" id="ProtNLM"/>
    </source>
</evidence>
<dbReference type="GO" id="GO:0005856">
    <property type="term" value="C:cytoskeleton"/>
    <property type="evidence" value="ECO:0007669"/>
    <property type="project" value="UniProtKB-SubCell"/>
</dbReference>
<dbReference type="Proteomes" id="UP001474421">
    <property type="component" value="Unassembled WGS sequence"/>
</dbReference>
<reference evidence="7 8" key="1">
    <citation type="journal article" date="2024" name="Proc. Natl. Acad. Sci. U.S.A.">
        <title>The genetic regulatory architecture and epigenomic basis for age-related changes in rattlesnake venom.</title>
        <authorList>
            <person name="Hogan M.P."/>
            <person name="Holding M.L."/>
            <person name="Nystrom G.S."/>
            <person name="Colston T.J."/>
            <person name="Bartlett D.A."/>
            <person name="Mason A.J."/>
            <person name="Ellsworth S.A."/>
            <person name="Rautsaw R.M."/>
            <person name="Lawrence K.C."/>
            <person name="Strickland J.L."/>
            <person name="He B."/>
            <person name="Fraser P."/>
            <person name="Margres M.J."/>
            <person name="Gilbert D.M."/>
            <person name="Gibbs H.L."/>
            <person name="Parkinson C.L."/>
            <person name="Rokyta D.R."/>
        </authorList>
    </citation>
    <scope>NUCLEOTIDE SEQUENCE [LARGE SCALE GENOMIC DNA]</scope>
    <source>
        <strain evidence="7">DRR0105</strain>
    </source>
</reference>
<evidence type="ECO:0000256" key="3">
    <source>
        <dbReference type="ARBA" id="ARBA00022490"/>
    </source>
</evidence>
<comment type="caution">
    <text evidence="7">The sequence shown here is derived from an EMBL/GenBank/DDBJ whole genome shotgun (WGS) entry which is preliminary data.</text>
</comment>
<evidence type="ECO:0000256" key="6">
    <source>
        <dbReference type="ARBA" id="ARBA00034777"/>
    </source>
</evidence>
<dbReference type="AlphaFoldDB" id="A0AAW1BQH0"/>